<evidence type="ECO:0000256" key="2">
    <source>
        <dbReference type="SAM" id="Phobius"/>
    </source>
</evidence>
<evidence type="ECO:0000313" key="4">
    <source>
        <dbReference type="Proteomes" id="UP000240542"/>
    </source>
</evidence>
<feature type="compositionally biased region" description="Low complexity" evidence="1">
    <location>
        <begin position="78"/>
        <end position="88"/>
    </location>
</feature>
<organism evidence="3 4">
    <name type="scientific">Murinocardiopsis flavida</name>
    <dbReference type="NCBI Taxonomy" id="645275"/>
    <lineage>
        <taxon>Bacteria</taxon>
        <taxon>Bacillati</taxon>
        <taxon>Actinomycetota</taxon>
        <taxon>Actinomycetes</taxon>
        <taxon>Streptosporangiales</taxon>
        <taxon>Nocardiopsidaceae</taxon>
        <taxon>Murinocardiopsis</taxon>
    </lineage>
</organism>
<accession>A0A2P8D0Y6</accession>
<name>A0A2P8D0Y6_9ACTN</name>
<keyword evidence="2" id="KW-1133">Transmembrane helix</keyword>
<dbReference type="Proteomes" id="UP000240542">
    <property type="component" value="Unassembled WGS sequence"/>
</dbReference>
<evidence type="ECO:0000313" key="3">
    <source>
        <dbReference type="EMBL" id="PSK90880.1"/>
    </source>
</evidence>
<evidence type="ECO:0000256" key="1">
    <source>
        <dbReference type="SAM" id="MobiDB-lite"/>
    </source>
</evidence>
<keyword evidence="4" id="KW-1185">Reference proteome</keyword>
<keyword evidence="2" id="KW-0472">Membrane</keyword>
<dbReference type="RefSeq" id="WP_106585669.1">
    <property type="nucleotide sequence ID" value="NZ_PYGA01000021.1"/>
</dbReference>
<dbReference type="AlphaFoldDB" id="A0A2P8D0Y6"/>
<feature type="region of interest" description="Disordered" evidence="1">
    <location>
        <begin position="40"/>
        <end position="128"/>
    </location>
</feature>
<sequence>MASSTGPEPVSMETYWKRRVFVMAGLFAVLALVAYACSGPSDTGKRAAGVDGSGDDNVSASPTPSPSKKPSPSPDPSASPSKSPSGSPGPDGGEPGGGEGAEAGDGASGEPGGAGGIAAPKKPEDPCRPADVVVTMKVDKTDYAWDQKPKVALTVTNTAKQTCTVDVGPKGMEVRIASGDDGVFSTAHCAKGAKAAERKQLRRGEPVFKTVEWNRKRSWSDCRDKDVNANRPGTYVATLHGDYSGGTGTKVFRLN</sequence>
<dbReference type="EMBL" id="PYGA01000021">
    <property type="protein sequence ID" value="PSK90880.1"/>
    <property type="molecule type" value="Genomic_DNA"/>
</dbReference>
<proteinExistence type="predicted"/>
<evidence type="ECO:0008006" key="5">
    <source>
        <dbReference type="Google" id="ProtNLM"/>
    </source>
</evidence>
<reference evidence="3 4" key="1">
    <citation type="submission" date="2018-03" db="EMBL/GenBank/DDBJ databases">
        <title>Genomic Encyclopedia of Archaeal and Bacterial Type Strains, Phase II (KMG-II): from individual species to whole genera.</title>
        <authorList>
            <person name="Goeker M."/>
        </authorList>
    </citation>
    <scope>NUCLEOTIDE SEQUENCE [LARGE SCALE GENOMIC DNA]</scope>
    <source>
        <strain evidence="3 4">DSM 45312</strain>
    </source>
</reference>
<dbReference type="OrthoDB" id="5189092at2"/>
<feature type="compositionally biased region" description="Gly residues" evidence="1">
    <location>
        <begin position="89"/>
        <end position="116"/>
    </location>
</feature>
<feature type="compositionally biased region" description="Pro residues" evidence="1">
    <location>
        <begin position="63"/>
        <end position="77"/>
    </location>
</feature>
<protein>
    <recommendedName>
        <fullName evidence="5">DUF4232 domain-containing protein</fullName>
    </recommendedName>
</protein>
<gene>
    <name evidence="3" type="ORF">CLV63_1215</name>
</gene>
<keyword evidence="2" id="KW-0812">Transmembrane</keyword>
<feature type="transmembrane region" description="Helical" evidence="2">
    <location>
        <begin position="20"/>
        <end position="37"/>
    </location>
</feature>
<comment type="caution">
    <text evidence="3">The sequence shown here is derived from an EMBL/GenBank/DDBJ whole genome shotgun (WGS) entry which is preliminary data.</text>
</comment>